<keyword evidence="3" id="KW-1185">Reference proteome</keyword>
<evidence type="ECO:0000313" key="3">
    <source>
        <dbReference type="Proteomes" id="UP000789901"/>
    </source>
</evidence>
<keyword evidence="1" id="KW-0175">Coiled coil</keyword>
<sequence>MEVPVYQLPNAPPITEQHIAVKTLIRHFRNVSNIKLNFKNVLFEEKIELVKKFKVEFRSIFMETIGHSDNLAEFGEDLIEFVNGDGSNEDQLDLLNSLLIDARINKAAIENTNLKIKSLLNEMSKLTENLREDLKDFNEKKNVDASTYNDKMKAEELEQLYEIGANILSLLVGFGAAALVPNANTAVAATTKEVLLNYAKKTIVTMVTSKATKIVASLPAQNKRQEVIRLENILSERQKQILEKSKELKETIDLMDSCLKQLEVYWGKNVLKLQRVIEKYKSPSEHGSLRKELINPKRWQKTIEECRTYSHDINKEINIDIYVNQINLF</sequence>
<accession>A0ABN7UFR3</accession>
<organism evidence="2 3">
    <name type="scientific">Gigaspora margarita</name>
    <dbReference type="NCBI Taxonomy" id="4874"/>
    <lineage>
        <taxon>Eukaryota</taxon>
        <taxon>Fungi</taxon>
        <taxon>Fungi incertae sedis</taxon>
        <taxon>Mucoromycota</taxon>
        <taxon>Glomeromycotina</taxon>
        <taxon>Glomeromycetes</taxon>
        <taxon>Diversisporales</taxon>
        <taxon>Gigasporaceae</taxon>
        <taxon>Gigaspora</taxon>
    </lineage>
</organism>
<dbReference type="Proteomes" id="UP000789901">
    <property type="component" value="Unassembled WGS sequence"/>
</dbReference>
<comment type="caution">
    <text evidence="2">The sequence shown here is derived from an EMBL/GenBank/DDBJ whole genome shotgun (WGS) entry which is preliminary data.</text>
</comment>
<protein>
    <submittedName>
        <fullName evidence="2">33991_t:CDS:1</fullName>
    </submittedName>
</protein>
<dbReference type="Gene3D" id="1.20.1170.10">
    <property type="match status" value="1"/>
</dbReference>
<feature type="coiled-coil region" evidence="1">
    <location>
        <begin position="109"/>
        <end position="140"/>
    </location>
</feature>
<reference evidence="2 3" key="1">
    <citation type="submission" date="2021-06" db="EMBL/GenBank/DDBJ databases">
        <authorList>
            <person name="Kallberg Y."/>
            <person name="Tangrot J."/>
            <person name="Rosling A."/>
        </authorList>
    </citation>
    <scope>NUCLEOTIDE SEQUENCE [LARGE SCALE GENOMIC DNA]</scope>
    <source>
        <strain evidence="2 3">120-4 pot B 10/14</strain>
    </source>
</reference>
<evidence type="ECO:0000256" key="1">
    <source>
        <dbReference type="SAM" id="Coils"/>
    </source>
</evidence>
<name>A0ABN7UFR3_GIGMA</name>
<proteinExistence type="predicted"/>
<dbReference type="EMBL" id="CAJVQB010002322">
    <property type="protein sequence ID" value="CAG8570373.1"/>
    <property type="molecule type" value="Genomic_DNA"/>
</dbReference>
<evidence type="ECO:0000313" key="2">
    <source>
        <dbReference type="EMBL" id="CAG8570373.1"/>
    </source>
</evidence>
<gene>
    <name evidence="2" type="ORF">GMARGA_LOCUS5455</name>
</gene>